<dbReference type="PANTHER" id="PTHR46797:SF23">
    <property type="entry name" value="HTH-TYPE TRANSCRIPTIONAL REGULATOR SUTR"/>
    <property type="match status" value="1"/>
</dbReference>
<dbReference type="EMBL" id="CP003984">
    <property type="protein sequence ID" value="AII85958.1"/>
    <property type="molecule type" value="Genomic_DNA"/>
</dbReference>
<name>A0AAN0RGW1_9RHOB</name>
<dbReference type="Pfam" id="PF01381">
    <property type="entry name" value="HTH_3"/>
    <property type="match status" value="1"/>
</dbReference>
<dbReference type="SUPFAM" id="SSF47413">
    <property type="entry name" value="lambda repressor-like DNA-binding domains"/>
    <property type="match status" value="1"/>
</dbReference>
<accession>A0AAN0RGW1</accession>
<keyword evidence="3" id="KW-0804">Transcription</keyword>
<dbReference type="GO" id="GO:0003677">
    <property type="term" value="F:DNA binding"/>
    <property type="evidence" value="ECO:0007669"/>
    <property type="project" value="UniProtKB-KW"/>
</dbReference>
<evidence type="ECO:0000259" key="4">
    <source>
        <dbReference type="PROSITE" id="PS50943"/>
    </source>
</evidence>
<reference evidence="5 6" key="1">
    <citation type="journal article" date="2014" name="ISME J.">
        <title>Adaptation of an abundant Roseobacter RCA organism to pelagic systems revealed by genomic and transcriptomic analyses.</title>
        <authorList>
            <person name="Voget S."/>
            <person name="Wemheuer B."/>
            <person name="Brinkhoff T."/>
            <person name="Vollmers J."/>
            <person name="Dietrich S."/>
            <person name="Giebel H.A."/>
            <person name="Beardsley C."/>
            <person name="Sardemann C."/>
            <person name="Bakenhus I."/>
            <person name="Billerbeck S."/>
            <person name="Daniel R."/>
            <person name="Simon M."/>
        </authorList>
    </citation>
    <scope>NUCLEOTIDE SEQUENCE [LARGE SCALE GENOMIC DNA]</scope>
    <source>
        <strain evidence="5 6">RCA23</strain>
    </source>
</reference>
<dbReference type="InterPro" id="IPR010982">
    <property type="entry name" value="Lambda_DNA-bd_dom_sf"/>
</dbReference>
<sequence>MERSAFAGSRIRERRVALGLRQAEVALRAGISGSYLNLIEHNRRRIGGKVLLNIAAALETEPGALAQGAEKSLLTSLRDAAIARPDVEVDLSQTEDFADRFTDWARLISAQQSQITALQQTVSSLSDRLAHDPFLSEALHEVLSTVSAIRSTASILAEPGEMDQNWQRRFQTNVFQDSIRLATASQSLADYLDGDSDRVLDTLSPLDELDSLLAKNGYHFAELEDMRQWSAPVAEGLLAEASAAVKTLGLAYFRQYWRDAQNFRLPKLLQLVAEFGLDPVRIARETELSLPLIFRRLASLPPDPNRPPVGLMICDGSGGLLFKQPCDDFQAPRVGSACALWPLYGALTQIGVAARHQILHSGRPGTLGEENLFDTFSIAERVTSASFEGVPVLRSTMLILRAETPTYNQPLPIGSTCRLCNIDACPARREPSIFSDGF</sequence>
<keyword evidence="2" id="KW-0238">DNA-binding</keyword>
<dbReference type="RefSeq" id="WP_044048824.1">
    <property type="nucleotide sequence ID" value="NZ_CP003984.1"/>
</dbReference>
<evidence type="ECO:0000313" key="6">
    <source>
        <dbReference type="Proteomes" id="UP000028680"/>
    </source>
</evidence>
<gene>
    <name evidence="5" type="ORF">RCA23_c03960</name>
</gene>
<dbReference type="PROSITE" id="PS50943">
    <property type="entry name" value="HTH_CROC1"/>
    <property type="match status" value="1"/>
</dbReference>
<keyword evidence="6" id="KW-1185">Reference proteome</keyword>
<dbReference type="InterPro" id="IPR050807">
    <property type="entry name" value="TransReg_Diox_bact_type"/>
</dbReference>
<dbReference type="Gene3D" id="1.10.260.40">
    <property type="entry name" value="lambda repressor-like DNA-binding domains"/>
    <property type="match status" value="1"/>
</dbReference>
<dbReference type="CDD" id="cd00093">
    <property type="entry name" value="HTH_XRE"/>
    <property type="match status" value="1"/>
</dbReference>
<evidence type="ECO:0000256" key="1">
    <source>
        <dbReference type="ARBA" id="ARBA00023015"/>
    </source>
</evidence>
<dbReference type="KEGG" id="ptp:RCA23_c03960"/>
<proteinExistence type="predicted"/>
<evidence type="ECO:0000256" key="2">
    <source>
        <dbReference type="ARBA" id="ARBA00023125"/>
    </source>
</evidence>
<organism evidence="5 6">
    <name type="scientific">Planktomarina temperata RCA23</name>
    <dbReference type="NCBI Taxonomy" id="666509"/>
    <lineage>
        <taxon>Bacteria</taxon>
        <taxon>Pseudomonadati</taxon>
        <taxon>Pseudomonadota</taxon>
        <taxon>Alphaproteobacteria</taxon>
        <taxon>Rhodobacterales</taxon>
        <taxon>Paracoccaceae</taxon>
        <taxon>Planktomarina</taxon>
    </lineage>
</organism>
<dbReference type="AlphaFoldDB" id="A0AAN0RGW1"/>
<dbReference type="GO" id="GO:0003700">
    <property type="term" value="F:DNA-binding transcription factor activity"/>
    <property type="evidence" value="ECO:0007669"/>
    <property type="project" value="TreeGrafter"/>
</dbReference>
<evidence type="ECO:0000313" key="5">
    <source>
        <dbReference type="EMBL" id="AII85958.1"/>
    </source>
</evidence>
<dbReference type="SMART" id="SM00530">
    <property type="entry name" value="HTH_XRE"/>
    <property type="match status" value="1"/>
</dbReference>
<keyword evidence="1" id="KW-0805">Transcription regulation</keyword>
<dbReference type="InterPro" id="IPR001387">
    <property type="entry name" value="Cro/C1-type_HTH"/>
</dbReference>
<dbReference type="GO" id="GO:0005829">
    <property type="term" value="C:cytosol"/>
    <property type="evidence" value="ECO:0007669"/>
    <property type="project" value="TreeGrafter"/>
</dbReference>
<feature type="domain" description="HTH cro/C1-type" evidence="4">
    <location>
        <begin position="11"/>
        <end position="65"/>
    </location>
</feature>
<protein>
    <recommendedName>
        <fullName evidence="4">HTH cro/C1-type domain-containing protein</fullName>
    </recommendedName>
</protein>
<evidence type="ECO:0000256" key="3">
    <source>
        <dbReference type="ARBA" id="ARBA00023163"/>
    </source>
</evidence>
<dbReference type="PANTHER" id="PTHR46797">
    <property type="entry name" value="HTH-TYPE TRANSCRIPTIONAL REGULATOR"/>
    <property type="match status" value="1"/>
</dbReference>
<dbReference type="Proteomes" id="UP000028680">
    <property type="component" value="Chromosome"/>
</dbReference>